<evidence type="ECO:0000313" key="2">
    <source>
        <dbReference type="Proteomes" id="UP001150603"/>
    </source>
</evidence>
<reference evidence="1" key="1">
    <citation type="submission" date="2022-07" db="EMBL/GenBank/DDBJ databases">
        <title>Phylogenomic reconstructions and comparative analyses of Kickxellomycotina fungi.</title>
        <authorList>
            <person name="Reynolds N.K."/>
            <person name="Stajich J.E."/>
            <person name="Barry K."/>
            <person name="Grigoriev I.V."/>
            <person name="Crous P."/>
            <person name="Smith M.E."/>
        </authorList>
    </citation>
    <scope>NUCLEOTIDE SEQUENCE</scope>
    <source>
        <strain evidence="1">NRRL 5244</strain>
    </source>
</reference>
<proteinExistence type="predicted"/>
<gene>
    <name evidence="1" type="ORF">FBU59_001506</name>
</gene>
<accession>A0ACC1JDU9</accession>
<sequence>MLSRLATQRIALRCVARPSAIPALRFKSTHIQATEVPESAIQQAPNRETTWTESQAPRSTFVEDPRFVGIDFDGQPRPMAAIDLIAEEPVRQIEGRLACCDGGGGALGHPRVWINLDEGKPESCGYCKLLMKGVWFGSVVGEAWVANFGRLLLRACRRPALPDEAPSPLSLSILFLPVSLKYTLDIALTCLDTCMTAVLRHLVRTATMLGRSRVVPPGVFILASQLELPCCWQ</sequence>
<organism evidence="1 2">
    <name type="scientific">Linderina macrospora</name>
    <dbReference type="NCBI Taxonomy" id="4868"/>
    <lineage>
        <taxon>Eukaryota</taxon>
        <taxon>Fungi</taxon>
        <taxon>Fungi incertae sedis</taxon>
        <taxon>Zoopagomycota</taxon>
        <taxon>Kickxellomycotina</taxon>
        <taxon>Kickxellomycetes</taxon>
        <taxon>Kickxellales</taxon>
        <taxon>Kickxellaceae</taxon>
        <taxon>Linderina</taxon>
    </lineage>
</organism>
<dbReference type="EMBL" id="JANBPW010000675">
    <property type="protein sequence ID" value="KAJ1948626.1"/>
    <property type="molecule type" value="Genomic_DNA"/>
</dbReference>
<comment type="caution">
    <text evidence="1">The sequence shown here is derived from an EMBL/GenBank/DDBJ whole genome shotgun (WGS) entry which is preliminary data.</text>
</comment>
<name>A0ACC1JDU9_9FUNG</name>
<dbReference type="Proteomes" id="UP001150603">
    <property type="component" value="Unassembled WGS sequence"/>
</dbReference>
<protein>
    <submittedName>
        <fullName evidence="1">Uncharacterized protein</fullName>
    </submittedName>
</protein>
<keyword evidence="2" id="KW-1185">Reference proteome</keyword>
<evidence type="ECO:0000313" key="1">
    <source>
        <dbReference type="EMBL" id="KAJ1948626.1"/>
    </source>
</evidence>